<name>A0AA38CV54_TAXCH</name>
<dbReference type="Proteomes" id="UP000824469">
    <property type="component" value="Unassembled WGS sequence"/>
</dbReference>
<dbReference type="InterPro" id="IPR006155">
    <property type="entry name" value="Josephin"/>
</dbReference>
<dbReference type="GO" id="GO:0016579">
    <property type="term" value="P:protein deubiquitination"/>
    <property type="evidence" value="ECO:0007669"/>
    <property type="project" value="InterPro"/>
</dbReference>
<comment type="catalytic activity">
    <reaction evidence="1">
        <text>Thiol-dependent hydrolysis of ester, thioester, amide, peptide and isopeptide bonds formed by the C-terminal Gly of ubiquitin (a 76-residue protein attached to proteins as an intracellular targeting signal).</text>
        <dbReference type="EC" id="3.4.19.12"/>
    </reaction>
</comment>
<keyword evidence="9" id="KW-0804">Transcription</keyword>
<evidence type="ECO:0000256" key="10">
    <source>
        <dbReference type="ARBA" id="ARBA00023242"/>
    </source>
</evidence>
<dbReference type="GO" id="GO:0006508">
    <property type="term" value="P:proteolysis"/>
    <property type="evidence" value="ECO:0007669"/>
    <property type="project" value="UniProtKB-KW"/>
</dbReference>
<keyword evidence="13" id="KW-1185">Reference proteome</keyword>
<evidence type="ECO:0000259" key="11">
    <source>
        <dbReference type="Pfam" id="PF02099"/>
    </source>
</evidence>
<keyword evidence="6" id="KW-0378">Hydrolase</keyword>
<dbReference type="AlphaFoldDB" id="A0AA38CV54"/>
<evidence type="ECO:0000256" key="8">
    <source>
        <dbReference type="ARBA" id="ARBA00023015"/>
    </source>
</evidence>
<keyword evidence="5" id="KW-0833">Ubl conjugation pathway</keyword>
<dbReference type="GO" id="GO:0005634">
    <property type="term" value="C:nucleus"/>
    <property type="evidence" value="ECO:0007669"/>
    <property type="project" value="UniProtKB-SubCell"/>
</dbReference>
<dbReference type="EMBL" id="JAHRHJ020000009">
    <property type="protein sequence ID" value="KAH9303154.1"/>
    <property type="molecule type" value="Genomic_DNA"/>
</dbReference>
<comment type="subcellular location">
    <subcellularLocation>
        <location evidence="2">Nucleus</location>
    </subcellularLocation>
</comment>
<proteinExistence type="predicted"/>
<keyword evidence="4" id="KW-0645">Protease</keyword>
<dbReference type="Pfam" id="PF02099">
    <property type="entry name" value="Josephin"/>
    <property type="match status" value="1"/>
</dbReference>
<comment type="caution">
    <text evidence="12">The sequence shown here is derived from an EMBL/GenBank/DDBJ whole genome shotgun (WGS) entry which is preliminary data.</text>
</comment>
<evidence type="ECO:0000256" key="4">
    <source>
        <dbReference type="ARBA" id="ARBA00022670"/>
    </source>
</evidence>
<gene>
    <name evidence="12" type="ORF">KI387_014737</name>
</gene>
<organism evidence="12 13">
    <name type="scientific">Taxus chinensis</name>
    <name type="common">Chinese yew</name>
    <name type="synonym">Taxus wallichiana var. chinensis</name>
    <dbReference type="NCBI Taxonomy" id="29808"/>
    <lineage>
        <taxon>Eukaryota</taxon>
        <taxon>Viridiplantae</taxon>
        <taxon>Streptophyta</taxon>
        <taxon>Embryophyta</taxon>
        <taxon>Tracheophyta</taxon>
        <taxon>Spermatophyta</taxon>
        <taxon>Pinopsida</taxon>
        <taxon>Pinidae</taxon>
        <taxon>Conifers II</taxon>
        <taxon>Cupressales</taxon>
        <taxon>Taxaceae</taxon>
        <taxon>Taxus</taxon>
    </lineage>
</organism>
<evidence type="ECO:0000256" key="1">
    <source>
        <dbReference type="ARBA" id="ARBA00000707"/>
    </source>
</evidence>
<dbReference type="InterPro" id="IPR033865">
    <property type="entry name" value="Ataxin-3"/>
</dbReference>
<evidence type="ECO:0000256" key="7">
    <source>
        <dbReference type="ARBA" id="ARBA00022807"/>
    </source>
</evidence>
<reference evidence="12 13" key="1">
    <citation type="journal article" date="2021" name="Nat. Plants">
        <title>The Taxus genome provides insights into paclitaxel biosynthesis.</title>
        <authorList>
            <person name="Xiong X."/>
            <person name="Gou J."/>
            <person name="Liao Q."/>
            <person name="Li Y."/>
            <person name="Zhou Q."/>
            <person name="Bi G."/>
            <person name="Li C."/>
            <person name="Du R."/>
            <person name="Wang X."/>
            <person name="Sun T."/>
            <person name="Guo L."/>
            <person name="Liang H."/>
            <person name="Lu P."/>
            <person name="Wu Y."/>
            <person name="Zhang Z."/>
            <person name="Ro D.K."/>
            <person name="Shang Y."/>
            <person name="Huang S."/>
            <person name="Yan J."/>
        </authorList>
    </citation>
    <scope>NUCLEOTIDE SEQUENCE [LARGE SCALE GENOMIC DNA]</scope>
    <source>
        <strain evidence="12">Ta-2019</strain>
    </source>
</reference>
<evidence type="ECO:0000256" key="3">
    <source>
        <dbReference type="ARBA" id="ARBA00012759"/>
    </source>
</evidence>
<keyword evidence="7" id="KW-0788">Thiol protease</keyword>
<dbReference type="GO" id="GO:0004843">
    <property type="term" value="F:cysteine-type deubiquitinase activity"/>
    <property type="evidence" value="ECO:0007669"/>
    <property type="project" value="UniProtKB-EC"/>
</dbReference>
<evidence type="ECO:0000313" key="13">
    <source>
        <dbReference type="Proteomes" id="UP000824469"/>
    </source>
</evidence>
<evidence type="ECO:0000256" key="5">
    <source>
        <dbReference type="ARBA" id="ARBA00022786"/>
    </source>
</evidence>
<evidence type="ECO:0000256" key="2">
    <source>
        <dbReference type="ARBA" id="ARBA00004123"/>
    </source>
</evidence>
<dbReference type="Gene3D" id="1.10.287.10">
    <property type="entry name" value="S15/NS1, RNA-binding"/>
    <property type="match status" value="1"/>
</dbReference>
<sequence>WSGSVNDSRLLRNSNFYRMCEGGERLNGISVPTGLLNMREYIIGDGGYLLLPWLIMSFSGSGPFFTELDLVSIAADLDQKEKHMMMEGGLDSADYLQFMFEDSSNVAIDGDFSIQ</sequence>
<feature type="non-terminal residue" evidence="12">
    <location>
        <position position="115"/>
    </location>
</feature>
<feature type="domain" description="Josephin" evidence="11">
    <location>
        <begin position="62"/>
        <end position="115"/>
    </location>
</feature>
<protein>
    <recommendedName>
        <fullName evidence="3">ubiquitinyl hydrolase 1</fullName>
        <ecNumber evidence="3">3.4.19.12</ecNumber>
    </recommendedName>
</protein>
<dbReference type="PANTHER" id="PTHR14159:SF0">
    <property type="entry name" value="ATAXIN-3-RELATED"/>
    <property type="match status" value="1"/>
</dbReference>
<feature type="non-terminal residue" evidence="12">
    <location>
        <position position="1"/>
    </location>
</feature>
<keyword evidence="8" id="KW-0805">Transcription regulation</keyword>
<keyword evidence="10" id="KW-0539">Nucleus</keyword>
<dbReference type="PANTHER" id="PTHR14159">
    <property type="entry name" value="ATAXIN-3-RELATED"/>
    <property type="match status" value="1"/>
</dbReference>
<evidence type="ECO:0000256" key="9">
    <source>
        <dbReference type="ARBA" id="ARBA00023163"/>
    </source>
</evidence>
<evidence type="ECO:0000256" key="6">
    <source>
        <dbReference type="ARBA" id="ARBA00022801"/>
    </source>
</evidence>
<accession>A0AA38CV54</accession>
<dbReference type="EC" id="3.4.19.12" evidence="3"/>
<evidence type="ECO:0000313" key="12">
    <source>
        <dbReference type="EMBL" id="KAH9303154.1"/>
    </source>
</evidence>